<feature type="region of interest" description="Disordered" evidence="1">
    <location>
        <begin position="26"/>
        <end position="80"/>
    </location>
</feature>
<evidence type="ECO:0000313" key="3">
    <source>
        <dbReference type="Proteomes" id="UP000265520"/>
    </source>
</evidence>
<reference evidence="2 3" key="1">
    <citation type="journal article" date="2018" name="Front. Plant Sci.">
        <title>Red Clover (Trifolium pratense) and Zigzag Clover (T. medium) - A Picture of Genomic Similarities and Differences.</title>
        <authorList>
            <person name="Dluhosova J."/>
            <person name="Istvanek J."/>
            <person name="Nedelnik J."/>
            <person name="Repkova J."/>
        </authorList>
    </citation>
    <scope>NUCLEOTIDE SEQUENCE [LARGE SCALE GENOMIC DNA]</scope>
    <source>
        <strain evidence="3">cv. 10/8</strain>
        <tissue evidence="2">Leaf</tissue>
    </source>
</reference>
<evidence type="ECO:0000313" key="2">
    <source>
        <dbReference type="EMBL" id="MCI02736.1"/>
    </source>
</evidence>
<dbReference type="GO" id="GO:0008360">
    <property type="term" value="P:regulation of cell shape"/>
    <property type="evidence" value="ECO:0007669"/>
    <property type="project" value="TreeGrafter"/>
</dbReference>
<feature type="non-terminal residue" evidence="2">
    <location>
        <position position="1"/>
    </location>
</feature>
<dbReference type="AlphaFoldDB" id="A0A392NUF9"/>
<protein>
    <submittedName>
        <fullName evidence="2">Bromodomain and WD repeat-containing protein 3-like</fullName>
    </submittedName>
</protein>
<organism evidence="2 3">
    <name type="scientific">Trifolium medium</name>
    <dbReference type="NCBI Taxonomy" id="97028"/>
    <lineage>
        <taxon>Eukaryota</taxon>
        <taxon>Viridiplantae</taxon>
        <taxon>Streptophyta</taxon>
        <taxon>Embryophyta</taxon>
        <taxon>Tracheophyta</taxon>
        <taxon>Spermatophyta</taxon>
        <taxon>Magnoliopsida</taxon>
        <taxon>eudicotyledons</taxon>
        <taxon>Gunneridae</taxon>
        <taxon>Pentapetalae</taxon>
        <taxon>rosids</taxon>
        <taxon>fabids</taxon>
        <taxon>Fabales</taxon>
        <taxon>Fabaceae</taxon>
        <taxon>Papilionoideae</taxon>
        <taxon>50 kb inversion clade</taxon>
        <taxon>NPAAA clade</taxon>
        <taxon>Hologalegina</taxon>
        <taxon>IRL clade</taxon>
        <taxon>Trifolieae</taxon>
        <taxon>Trifolium</taxon>
    </lineage>
</organism>
<dbReference type="GO" id="GO:0006357">
    <property type="term" value="P:regulation of transcription by RNA polymerase II"/>
    <property type="evidence" value="ECO:0007669"/>
    <property type="project" value="TreeGrafter"/>
</dbReference>
<proteinExistence type="predicted"/>
<dbReference type="GO" id="GO:0005634">
    <property type="term" value="C:nucleus"/>
    <property type="evidence" value="ECO:0007669"/>
    <property type="project" value="TreeGrafter"/>
</dbReference>
<dbReference type="PANTHER" id="PTHR16266">
    <property type="entry name" value="WD REPEAT DOMAIN 9"/>
    <property type="match status" value="1"/>
</dbReference>
<dbReference type="PANTHER" id="PTHR16266:SF34">
    <property type="entry name" value="WD40_YVTN REPEAT CONTAINING DOMAIN-CONTAINING PROTEIN"/>
    <property type="match status" value="1"/>
</dbReference>
<keyword evidence="3" id="KW-1185">Reference proteome</keyword>
<dbReference type="EMBL" id="LXQA010050031">
    <property type="protein sequence ID" value="MCI02736.1"/>
    <property type="molecule type" value="Genomic_DNA"/>
</dbReference>
<dbReference type="GO" id="GO:0007010">
    <property type="term" value="P:cytoskeleton organization"/>
    <property type="evidence" value="ECO:0007669"/>
    <property type="project" value="TreeGrafter"/>
</dbReference>
<feature type="non-terminal residue" evidence="2">
    <location>
        <position position="316"/>
    </location>
</feature>
<feature type="compositionally biased region" description="Basic and acidic residues" evidence="1">
    <location>
        <begin position="46"/>
        <end position="78"/>
    </location>
</feature>
<name>A0A392NUF9_9FABA</name>
<accession>A0A392NUF9</accession>
<sequence>TDSSMVNVELSDFDNIHNFSSLESLGLDNHQPIADGPIASGYDKLNGGDKGRSRSDKCTEDSRENNEVHSSHSQDIKMKAPLKPTKIVIKKKLPPEDIEGSKLKFGSSKADSIGARSDVISGNPSFTGPDRLTEALEGGDDRNTSSLQLLNSYSDQRCYNHVHERNKSYKREPSPNGFGFDLGKNASTYSNQHGLGIDLSNVVSDPIRRTRSIRMKTTSKEPNALSTRIKIRGGQSSRGVSSLEDSSINAFDELHQRTRSARNRSDEYIASDPGILTQSMPNRHVKKLSWLMLSEAHEEGCRYIPQLGDEVVYLRQ</sequence>
<gene>
    <name evidence="2" type="ORF">A2U01_0023770</name>
</gene>
<evidence type="ECO:0000256" key="1">
    <source>
        <dbReference type="SAM" id="MobiDB-lite"/>
    </source>
</evidence>
<dbReference type="InterPro" id="IPR052060">
    <property type="entry name" value="Bromo_WD_repeat"/>
</dbReference>
<comment type="caution">
    <text evidence="2">The sequence shown here is derived from an EMBL/GenBank/DDBJ whole genome shotgun (WGS) entry which is preliminary data.</text>
</comment>
<dbReference type="Proteomes" id="UP000265520">
    <property type="component" value="Unassembled WGS sequence"/>
</dbReference>